<dbReference type="Proteomes" id="UP000003688">
    <property type="component" value="Unassembled WGS sequence"/>
</dbReference>
<name>B9XHH4_PEDPL</name>
<dbReference type="SUPFAM" id="SSF51905">
    <property type="entry name" value="FAD/NAD(P)-binding domain"/>
    <property type="match status" value="1"/>
</dbReference>
<evidence type="ECO:0000259" key="8">
    <source>
        <dbReference type="Pfam" id="PF01494"/>
    </source>
</evidence>
<proteinExistence type="inferred from homology"/>
<evidence type="ECO:0000256" key="2">
    <source>
        <dbReference type="ARBA" id="ARBA00010790"/>
    </source>
</evidence>
<evidence type="ECO:0000259" key="7">
    <source>
        <dbReference type="Pfam" id="PF00732"/>
    </source>
</evidence>
<protein>
    <submittedName>
        <fullName evidence="10">Glucose-methanol-choline oxidoreductase</fullName>
    </submittedName>
</protein>
<evidence type="ECO:0000313" key="10">
    <source>
        <dbReference type="EMBL" id="EEF60809.1"/>
    </source>
</evidence>
<dbReference type="PANTHER" id="PTHR42784:SF1">
    <property type="entry name" value="PYRANOSE 2-OXIDASE"/>
    <property type="match status" value="1"/>
</dbReference>
<dbReference type="InterPro" id="IPR007867">
    <property type="entry name" value="GMC_OxRtase_C"/>
</dbReference>
<comment type="similarity">
    <text evidence="2">Belongs to the GMC oxidoreductase family.</text>
</comment>
<feature type="domain" description="Glucose-methanol-choline oxidoreductase C-terminal" evidence="9">
    <location>
        <begin position="432"/>
        <end position="558"/>
    </location>
</feature>
<evidence type="ECO:0000256" key="1">
    <source>
        <dbReference type="ARBA" id="ARBA00001974"/>
    </source>
</evidence>
<keyword evidence="5" id="KW-0560">Oxidoreductase</keyword>
<comment type="cofactor">
    <cofactor evidence="1">
        <name>FAD</name>
        <dbReference type="ChEBI" id="CHEBI:57692"/>
    </cofactor>
</comment>
<dbReference type="PANTHER" id="PTHR42784">
    <property type="entry name" value="PYRANOSE 2-OXIDASE"/>
    <property type="match status" value="1"/>
</dbReference>
<organism evidence="10 11">
    <name type="scientific">Pedosphaera parvula (strain Ellin514)</name>
    <dbReference type="NCBI Taxonomy" id="320771"/>
    <lineage>
        <taxon>Bacteria</taxon>
        <taxon>Pseudomonadati</taxon>
        <taxon>Verrucomicrobiota</taxon>
        <taxon>Pedosphaerae</taxon>
        <taxon>Pedosphaerales</taxon>
        <taxon>Pedosphaeraceae</taxon>
        <taxon>Pedosphaera</taxon>
    </lineage>
</organism>
<dbReference type="InterPro" id="IPR000172">
    <property type="entry name" value="GMC_OxRdtase_N"/>
</dbReference>
<accession>B9XHH4</accession>
<evidence type="ECO:0000256" key="3">
    <source>
        <dbReference type="ARBA" id="ARBA00022630"/>
    </source>
</evidence>
<dbReference type="RefSeq" id="WP_007415268.1">
    <property type="nucleotide sequence ID" value="NZ_ABOX02000014.1"/>
</dbReference>
<keyword evidence="3" id="KW-0285">Flavoprotein</keyword>
<evidence type="ECO:0000256" key="6">
    <source>
        <dbReference type="SAM" id="MobiDB-lite"/>
    </source>
</evidence>
<dbReference type="Gene3D" id="3.50.50.60">
    <property type="entry name" value="FAD/NAD(P)-binding domain"/>
    <property type="match status" value="2"/>
</dbReference>
<reference evidence="10 11" key="1">
    <citation type="journal article" date="2011" name="J. Bacteriol.">
        <title>Genome sequence of 'Pedosphaera parvula' Ellin514, an aerobic Verrucomicrobial isolate from pasture soil.</title>
        <authorList>
            <person name="Kant R."/>
            <person name="van Passel M.W."/>
            <person name="Sangwan P."/>
            <person name="Palva A."/>
            <person name="Lucas S."/>
            <person name="Copeland A."/>
            <person name="Lapidus A."/>
            <person name="Glavina Del Rio T."/>
            <person name="Dalin E."/>
            <person name="Tice H."/>
            <person name="Bruce D."/>
            <person name="Goodwin L."/>
            <person name="Pitluck S."/>
            <person name="Chertkov O."/>
            <person name="Larimer F.W."/>
            <person name="Land M.L."/>
            <person name="Hauser L."/>
            <person name="Brettin T.S."/>
            <person name="Detter J.C."/>
            <person name="Han S."/>
            <person name="de Vos W.M."/>
            <person name="Janssen P.H."/>
            <person name="Smidt H."/>
        </authorList>
    </citation>
    <scope>NUCLEOTIDE SEQUENCE [LARGE SCALE GENOMIC DNA]</scope>
    <source>
        <strain evidence="10 11">Ellin514</strain>
    </source>
</reference>
<feature type="region of interest" description="Disordered" evidence="6">
    <location>
        <begin position="635"/>
        <end position="655"/>
    </location>
</feature>
<evidence type="ECO:0000259" key="9">
    <source>
        <dbReference type="Pfam" id="PF05199"/>
    </source>
</evidence>
<dbReference type="InterPro" id="IPR051473">
    <property type="entry name" value="P2Ox-like"/>
</dbReference>
<feature type="region of interest" description="Disordered" evidence="6">
    <location>
        <begin position="588"/>
        <end position="607"/>
    </location>
</feature>
<feature type="compositionally biased region" description="Basic and acidic residues" evidence="6">
    <location>
        <begin position="589"/>
        <end position="599"/>
    </location>
</feature>
<comment type="caution">
    <text evidence="10">The sequence shown here is derived from an EMBL/GenBank/DDBJ whole genome shotgun (WGS) entry which is preliminary data.</text>
</comment>
<dbReference type="GO" id="GO:0071949">
    <property type="term" value="F:FAD binding"/>
    <property type="evidence" value="ECO:0007669"/>
    <property type="project" value="InterPro"/>
</dbReference>
<sequence precursor="true">MPVITSSKTHKEYDVIVVGSGAGGSMSAYVLAKAGVKVLMLEAGRNYEPEKETPMFNLPKDAPLRGASTPDKPFGFYDATVDGGWRVPGEPYTMAQGTEFTWWRTRMLGGRTNHWGRIALRMGPYDFKPQSRDGMGIDWPIDYPDLAPYYDKTEELIGVFGSNEGLENTPNSPAGILQPPPKPRGYELLVKKHCDPLKIPVIPSHLAILTRPLNGRLACYYATSCGRGCSIKANFQSTTVLLPPADKTGNLDIVTQAMVREVTLDSSGKANGVIYVDRLTGKDERAQARVVILAASGCESARILLNSKSNLFPNGLANSSGKVGRYLMDTVGSGLGGHIPALENVPPHNEDGVSGMHMYMPWWGYKDQAVGKLDFPRGYHIEFGGGRRMPSAGMFDGLDRLTGGSYGKKLKEDARRYYGSFVWFDGRGEMIPNDDCYCEIDPNVKDKWGIPVLKFHWKWADAEIKQAAHMQKTFAQIVEAMGGKVLGDGPQLDGSKAILPGGKIIHEVGTTCMGAKKEKSVLNQYCQAWDVKNLFVMDGGPFPSNADKNPTLSIMALAWRSSDYLVDQLKKGQRLIISKTQVNQNHFSNYERNRTEKNGTSRSHQVGCSHAGSISGIRLGQGHGRSGKVIAMDFERSQPDASDGSVGTDHDEGGA</sequence>
<dbReference type="Pfam" id="PF00732">
    <property type="entry name" value="GMC_oxred_N"/>
    <property type="match status" value="1"/>
</dbReference>
<feature type="domain" description="Glucose-methanol-choline oxidoreductase N-terminal" evidence="7">
    <location>
        <begin position="219"/>
        <end position="307"/>
    </location>
</feature>
<dbReference type="Pfam" id="PF05199">
    <property type="entry name" value="GMC_oxred_C"/>
    <property type="match status" value="1"/>
</dbReference>
<dbReference type="EMBL" id="ABOX02000014">
    <property type="protein sequence ID" value="EEF60809.1"/>
    <property type="molecule type" value="Genomic_DNA"/>
</dbReference>
<feature type="domain" description="FAD-binding" evidence="8">
    <location>
        <begin position="12"/>
        <end position="45"/>
    </location>
</feature>
<dbReference type="GO" id="GO:0016614">
    <property type="term" value="F:oxidoreductase activity, acting on CH-OH group of donors"/>
    <property type="evidence" value="ECO:0007669"/>
    <property type="project" value="InterPro"/>
</dbReference>
<dbReference type="STRING" id="320771.Cflav_PD3667"/>
<evidence type="ECO:0000313" key="11">
    <source>
        <dbReference type="Proteomes" id="UP000003688"/>
    </source>
</evidence>
<evidence type="ECO:0000256" key="5">
    <source>
        <dbReference type="ARBA" id="ARBA00023002"/>
    </source>
</evidence>
<keyword evidence="4" id="KW-0274">FAD</keyword>
<keyword evidence="11" id="KW-1185">Reference proteome</keyword>
<gene>
    <name evidence="10" type="ORF">Cflav_PD3667</name>
</gene>
<evidence type="ECO:0000256" key="4">
    <source>
        <dbReference type="ARBA" id="ARBA00022827"/>
    </source>
</evidence>
<dbReference type="InterPro" id="IPR036188">
    <property type="entry name" value="FAD/NAD-bd_sf"/>
</dbReference>
<dbReference type="Pfam" id="PF01494">
    <property type="entry name" value="FAD_binding_3"/>
    <property type="match status" value="1"/>
</dbReference>
<dbReference type="InterPro" id="IPR002938">
    <property type="entry name" value="FAD-bd"/>
</dbReference>
<dbReference type="SUPFAM" id="SSF54373">
    <property type="entry name" value="FAD-linked reductases, C-terminal domain"/>
    <property type="match status" value="1"/>
</dbReference>
<dbReference type="AlphaFoldDB" id="B9XHH4"/>